<accession>A0A669PGY8</accession>
<evidence type="ECO:0000313" key="2">
    <source>
        <dbReference type="Proteomes" id="UP000472261"/>
    </source>
</evidence>
<dbReference type="Ensembl" id="ENSPCLT00000001223.1">
    <property type="protein sequence ID" value="ENSPCLP00000000936.1"/>
    <property type="gene ID" value="ENSPCLG00000000788.1"/>
</dbReference>
<dbReference type="Gene3D" id="3.30.70.2280">
    <property type="match status" value="1"/>
</dbReference>
<evidence type="ECO:0000313" key="1">
    <source>
        <dbReference type="Ensembl" id="ENSPCLP00000000936.1"/>
    </source>
</evidence>
<keyword evidence="2" id="KW-1185">Reference proteome</keyword>
<proteinExistence type="predicted"/>
<protein>
    <submittedName>
        <fullName evidence="1">Uncharacterized protein</fullName>
    </submittedName>
</protein>
<reference evidence="1" key="2">
    <citation type="submission" date="2025-09" db="UniProtKB">
        <authorList>
            <consortium name="Ensembl"/>
        </authorList>
    </citation>
    <scope>IDENTIFICATION</scope>
</reference>
<name>A0A669PGY8_PHACC</name>
<dbReference type="Proteomes" id="UP000472261">
    <property type="component" value="Unplaced"/>
</dbReference>
<reference evidence="1" key="1">
    <citation type="submission" date="2025-08" db="UniProtKB">
        <authorList>
            <consortium name="Ensembl"/>
        </authorList>
    </citation>
    <scope>IDENTIFICATION</scope>
</reference>
<sequence>MLLQRPWRGLKEQHDEEIDGKISVTHFLKWKMEVCFNMPWQDAWYWQLAMAKELPDLEKQPQNASQGLLHNGSFKKNGRFGGWKQGWLPGRPLKINIANQRTENNSQKQEHSSL</sequence>
<dbReference type="AlphaFoldDB" id="A0A669PGY8"/>
<organism evidence="1 2">
    <name type="scientific">Phasianus colchicus</name>
    <name type="common">Common pheasant</name>
    <dbReference type="NCBI Taxonomy" id="9054"/>
    <lineage>
        <taxon>Eukaryota</taxon>
        <taxon>Metazoa</taxon>
        <taxon>Chordata</taxon>
        <taxon>Craniata</taxon>
        <taxon>Vertebrata</taxon>
        <taxon>Euteleostomi</taxon>
        <taxon>Archelosauria</taxon>
        <taxon>Archosauria</taxon>
        <taxon>Dinosauria</taxon>
        <taxon>Saurischia</taxon>
        <taxon>Theropoda</taxon>
        <taxon>Coelurosauria</taxon>
        <taxon>Aves</taxon>
        <taxon>Neognathae</taxon>
        <taxon>Galloanserae</taxon>
        <taxon>Galliformes</taxon>
        <taxon>Phasianidae</taxon>
        <taxon>Phasianinae</taxon>
        <taxon>Phasianus</taxon>
    </lineage>
</organism>